<keyword evidence="5 7" id="KW-1133">Transmembrane helix</keyword>
<proteinExistence type="predicted"/>
<keyword evidence="3" id="KW-1003">Cell membrane</keyword>
<accession>A0A9D1JEK3</accession>
<evidence type="ECO:0000256" key="7">
    <source>
        <dbReference type="SAM" id="Phobius"/>
    </source>
</evidence>
<evidence type="ECO:0000256" key="3">
    <source>
        <dbReference type="ARBA" id="ARBA00022475"/>
    </source>
</evidence>
<name>A0A9D1JEK3_9FIRM</name>
<dbReference type="InterPro" id="IPR048279">
    <property type="entry name" value="MdtK-like"/>
</dbReference>
<feature type="transmembrane region" description="Helical" evidence="7">
    <location>
        <begin position="12"/>
        <end position="32"/>
    </location>
</feature>
<evidence type="ECO:0000313" key="8">
    <source>
        <dbReference type="EMBL" id="HIR91959.1"/>
    </source>
</evidence>
<evidence type="ECO:0000256" key="6">
    <source>
        <dbReference type="ARBA" id="ARBA00023136"/>
    </source>
</evidence>
<dbReference type="InterPro" id="IPR002528">
    <property type="entry name" value="MATE_fam"/>
</dbReference>
<comment type="caution">
    <text evidence="8">The sequence shown here is derived from an EMBL/GenBank/DDBJ whole genome shotgun (WGS) entry which is preliminary data.</text>
</comment>
<gene>
    <name evidence="8" type="ORF">IAB98_00885</name>
</gene>
<keyword evidence="2" id="KW-0813">Transport</keyword>
<protein>
    <submittedName>
        <fullName evidence="8">Polysaccharide biosynthesis C-terminal domain-containing protein</fullName>
    </submittedName>
</protein>
<dbReference type="EMBL" id="DVHU01000008">
    <property type="protein sequence ID" value="HIR91959.1"/>
    <property type="molecule type" value="Genomic_DNA"/>
</dbReference>
<keyword evidence="4 7" id="KW-0812">Transmembrane</keyword>
<reference evidence="8" key="2">
    <citation type="journal article" date="2021" name="PeerJ">
        <title>Extensive microbial diversity within the chicken gut microbiome revealed by metagenomics and culture.</title>
        <authorList>
            <person name="Gilroy R."/>
            <person name="Ravi A."/>
            <person name="Getino M."/>
            <person name="Pursley I."/>
            <person name="Horton D.L."/>
            <person name="Alikhan N.F."/>
            <person name="Baker D."/>
            <person name="Gharbi K."/>
            <person name="Hall N."/>
            <person name="Watson M."/>
            <person name="Adriaenssens E.M."/>
            <person name="Foster-Nyarko E."/>
            <person name="Jarju S."/>
            <person name="Secka A."/>
            <person name="Antonio M."/>
            <person name="Oren A."/>
            <person name="Chaudhuri R.R."/>
            <person name="La Ragione R."/>
            <person name="Hildebrand F."/>
            <person name="Pallen M.J."/>
        </authorList>
    </citation>
    <scope>NUCLEOTIDE SEQUENCE</scope>
    <source>
        <strain evidence="8">ChiSxjej1B13-7041</strain>
    </source>
</reference>
<dbReference type="PANTHER" id="PTHR43823">
    <property type="entry name" value="SPORULATION PROTEIN YKVU"/>
    <property type="match status" value="1"/>
</dbReference>
<evidence type="ECO:0000256" key="5">
    <source>
        <dbReference type="ARBA" id="ARBA00022989"/>
    </source>
</evidence>
<comment type="subcellular location">
    <subcellularLocation>
        <location evidence="1">Cell membrane</location>
        <topology evidence="1">Multi-pass membrane protein</topology>
    </subcellularLocation>
</comment>
<evidence type="ECO:0000256" key="4">
    <source>
        <dbReference type="ARBA" id="ARBA00022692"/>
    </source>
</evidence>
<dbReference type="GO" id="GO:0015297">
    <property type="term" value="F:antiporter activity"/>
    <property type="evidence" value="ECO:0007669"/>
    <property type="project" value="InterPro"/>
</dbReference>
<evidence type="ECO:0000313" key="9">
    <source>
        <dbReference type="Proteomes" id="UP000886841"/>
    </source>
</evidence>
<evidence type="ECO:0000256" key="1">
    <source>
        <dbReference type="ARBA" id="ARBA00004651"/>
    </source>
</evidence>
<feature type="transmembrane region" description="Helical" evidence="7">
    <location>
        <begin position="161"/>
        <end position="184"/>
    </location>
</feature>
<feature type="transmembrane region" description="Helical" evidence="7">
    <location>
        <begin position="354"/>
        <end position="376"/>
    </location>
</feature>
<feature type="transmembrane region" description="Helical" evidence="7">
    <location>
        <begin position="190"/>
        <end position="213"/>
    </location>
</feature>
<feature type="transmembrane region" description="Helical" evidence="7">
    <location>
        <begin position="47"/>
        <end position="69"/>
    </location>
</feature>
<feature type="transmembrane region" description="Helical" evidence="7">
    <location>
        <begin position="314"/>
        <end position="334"/>
    </location>
</feature>
<dbReference type="AlphaFoldDB" id="A0A9D1JEK3"/>
<feature type="transmembrane region" description="Helical" evidence="7">
    <location>
        <begin position="234"/>
        <end position="255"/>
    </location>
</feature>
<feature type="transmembrane region" description="Helical" evidence="7">
    <location>
        <begin position="132"/>
        <end position="149"/>
    </location>
</feature>
<feature type="transmembrane region" description="Helical" evidence="7">
    <location>
        <begin position="383"/>
        <end position="407"/>
    </location>
</feature>
<dbReference type="PANTHER" id="PTHR43823:SF3">
    <property type="entry name" value="MULTIDRUG EXPORT PROTEIN MEPA"/>
    <property type="match status" value="1"/>
</dbReference>
<dbReference type="InterPro" id="IPR051327">
    <property type="entry name" value="MATE_MepA_subfamily"/>
</dbReference>
<feature type="transmembrane region" description="Helical" evidence="7">
    <location>
        <begin position="90"/>
        <end position="112"/>
    </location>
</feature>
<feature type="transmembrane region" description="Helical" evidence="7">
    <location>
        <begin position="267"/>
        <end position="285"/>
    </location>
</feature>
<sequence>MNLLTEKTSKLFRRYLIPSLLSAAAISIFQLVDTIAVGQGVGSDGVAALAIVTPLFGVSSFLGLFMGIGGSIHMGIAEGEGNREKYSANFTISLVLMGAFSLLLWLSFLLLSEPIYLFLGANERLMPLVREYGNWITGCFPLFFFSIYLGCIVRADGAPNVALWAVILSGLFNVLGDYLLVFPFRVGTGMAGAAIATVLGNAVQVVIYVGYLLSKKCRLRLTKPHHWLRGFRKIIAAGFSAGLVDIAYISLTVLLNNQVLQYGNETVLAVFGVAYTCISIFQRIYDGVGQAVQPIISTNYGGGQYSRIVELFRYSVAAEILLSLVFTLTGVLFPKQITMLFMETTPEILEIAPSIIRPVFFSILFAGIGHFAVYYLQSIMKPILATIIAMLRGIILTGILVVALPYIWALQGIWAGLILAEFLTVLVAVYWFSATAKQLARQQKKRAPQSVRN</sequence>
<dbReference type="GO" id="GO:0042910">
    <property type="term" value="F:xenobiotic transmembrane transporter activity"/>
    <property type="evidence" value="ECO:0007669"/>
    <property type="project" value="InterPro"/>
</dbReference>
<dbReference type="Proteomes" id="UP000886841">
    <property type="component" value="Unassembled WGS sequence"/>
</dbReference>
<organism evidence="8 9">
    <name type="scientific">Candidatus Egerieimonas intestinavium</name>
    <dbReference type="NCBI Taxonomy" id="2840777"/>
    <lineage>
        <taxon>Bacteria</taxon>
        <taxon>Bacillati</taxon>
        <taxon>Bacillota</taxon>
        <taxon>Clostridia</taxon>
        <taxon>Lachnospirales</taxon>
        <taxon>Lachnospiraceae</taxon>
        <taxon>Lachnospiraceae incertae sedis</taxon>
        <taxon>Candidatus Egerieimonas</taxon>
    </lineage>
</organism>
<evidence type="ECO:0000256" key="2">
    <source>
        <dbReference type="ARBA" id="ARBA00022448"/>
    </source>
</evidence>
<dbReference type="GO" id="GO:0005886">
    <property type="term" value="C:plasma membrane"/>
    <property type="evidence" value="ECO:0007669"/>
    <property type="project" value="UniProtKB-SubCell"/>
</dbReference>
<dbReference type="Pfam" id="PF01554">
    <property type="entry name" value="MatE"/>
    <property type="match status" value="2"/>
</dbReference>
<dbReference type="PIRSF" id="PIRSF006603">
    <property type="entry name" value="DinF"/>
    <property type="match status" value="1"/>
</dbReference>
<feature type="transmembrane region" description="Helical" evidence="7">
    <location>
        <begin position="413"/>
        <end position="436"/>
    </location>
</feature>
<keyword evidence="6 7" id="KW-0472">Membrane</keyword>
<reference evidence="8" key="1">
    <citation type="submission" date="2020-10" db="EMBL/GenBank/DDBJ databases">
        <authorList>
            <person name="Gilroy R."/>
        </authorList>
    </citation>
    <scope>NUCLEOTIDE SEQUENCE</scope>
    <source>
        <strain evidence="8">ChiSxjej1B13-7041</strain>
    </source>
</reference>